<organism evidence="1 2">
    <name type="scientific">Blautia intestinalis</name>
    <dbReference type="NCBI Taxonomy" id="2763028"/>
    <lineage>
        <taxon>Bacteria</taxon>
        <taxon>Bacillati</taxon>
        <taxon>Bacillota</taxon>
        <taxon>Clostridia</taxon>
        <taxon>Lachnospirales</taxon>
        <taxon>Lachnospiraceae</taxon>
        <taxon>Blautia</taxon>
    </lineage>
</organism>
<dbReference type="Proteomes" id="UP000633936">
    <property type="component" value="Unassembled WGS sequence"/>
</dbReference>
<name>A0ABR7I1F9_9FIRM</name>
<proteinExistence type="predicted"/>
<comment type="caution">
    <text evidence="1">The sequence shown here is derived from an EMBL/GenBank/DDBJ whole genome shotgun (WGS) entry which is preliminary data.</text>
</comment>
<gene>
    <name evidence="1" type="ORF">H8Z79_07685</name>
</gene>
<dbReference type="EMBL" id="JACOQE010000003">
    <property type="protein sequence ID" value="MBC5740343.1"/>
    <property type="molecule type" value="Genomic_DNA"/>
</dbReference>
<evidence type="ECO:0000313" key="1">
    <source>
        <dbReference type="EMBL" id="MBC5740343.1"/>
    </source>
</evidence>
<evidence type="ECO:0000313" key="2">
    <source>
        <dbReference type="Proteomes" id="UP000633936"/>
    </source>
</evidence>
<reference evidence="1 2" key="1">
    <citation type="submission" date="2020-08" db="EMBL/GenBank/DDBJ databases">
        <title>Genome public.</title>
        <authorList>
            <person name="Liu C."/>
            <person name="Sun Q."/>
        </authorList>
    </citation>
    <scope>NUCLEOTIDE SEQUENCE [LARGE SCALE GENOMIC DNA]</scope>
    <source>
        <strain evidence="1 2">27-44</strain>
    </source>
</reference>
<accession>A0ABR7I1F9</accession>
<keyword evidence="2" id="KW-1185">Reference proteome</keyword>
<protein>
    <submittedName>
        <fullName evidence="1">Uncharacterized protein</fullName>
    </submittedName>
</protein>
<dbReference type="RefSeq" id="WP_147348992.1">
    <property type="nucleotide sequence ID" value="NZ_JACOQE010000003.1"/>
</dbReference>
<sequence length="151" mass="17849">MDKEIVTSAAEAILVLLLADIEKTWMNKICDSLLELCFYRKEPGLHDFLRLLDISMYLDKMELSEFRQKRLSTILADIDLQTDYNQITDESETQIKEIIMTRMLCAHLAYQLYLYEEKQNMEHAEGTLLWKDICRGERSCKEFAEVRNGWI</sequence>